<evidence type="ECO:0000313" key="3">
    <source>
        <dbReference type="EMBL" id="ORX64033.1"/>
    </source>
</evidence>
<evidence type="ECO:0000256" key="1">
    <source>
        <dbReference type="ARBA" id="ARBA00007317"/>
    </source>
</evidence>
<evidence type="ECO:0000259" key="2">
    <source>
        <dbReference type="PROSITE" id="PS51826"/>
    </source>
</evidence>
<dbReference type="SUPFAM" id="SSF52777">
    <property type="entry name" value="CoA-dependent acyltransferases"/>
    <property type="match status" value="1"/>
</dbReference>
<dbReference type="STRING" id="61395.A0A1Y1VS84"/>
<dbReference type="SUPFAM" id="SSF51230">
    <property type="entry name" value="Single hybrid motif"/>
    <property type="match status" value="1"/>
</dbReference>
<dbReference type="Gene3D" id="2.40.50.100">
    <property type="match status" value="1"/>
</dbReference>
<dbReference type="GeneID" id="63805661"/>
<protein>
    <recommendedName>
        <fullName evidence="2">Peripheral subunit-binding (PSBD) domain-containing protein</fullName>
    </recommendedName>
</protein>
<dbReference type="GO" id="GO:0004742">
    <property type="term" value="F:dihydrolipoyllysine-residue acetyltransferase activity"/>
    <property type="evidence" value="ECO:0007669"/>
    <property type="project" value="TreeGrafter"/>
</dbReference>
<dbReference type="PROSITE" id="PS51826">
    <property type="entry name" value="PSBD"/>
    <property type="match status" value="1"/>
</dbReference>
<dbReference type="InterPro" id="IPR045257">
    <property type="entry name" value="E2/Pdx1"/>
</dbReference>
<dbReference type="InterPro" id="IPR036625">
    <property type="entry name" value="E3-bd_dom_sf"/>
</dbReference>
<dbReference type="OrthoDB" id="537444at2759"/>
<proteinExistence type="inferred from homology"/>
<gene>
    <name evidence="3" type="ORF">DL89DRAFT_272785</name>
</gene>
<dbReference type="InterPro" id="IPR011053">
    <property type="entry name" value="Single_hybrid_motif"/>
</dbReference>
<dbReference type="GO" id="GO:0006086">
    <property type="term" value="P:pyruvate decarboxylation to acetyl-CoA"/>
    <property type="evidence" value="ECO:0007669"/>
    <property type="project" value="InterPro"/>
</dbReference>
<sequence length="348" mass="34867">MDVEAQDDGVLVKILAPEGTQNVSVNQPIAIIAEEGDDIGSIDIAAPTSENHSTDNSAHDQLSPAVSFAIHANHISNVADIPGSGPKGRILKGDVLSFLKSGKAVINKDAVSHTAPAAAPATAAAAPAKKASPAPSADAETAFLVRSLESSVLRHLAELELAKKTTSVQIPAEKLAKLTKANKSLSESVFALRAAALALHQVPLGKTSTVGVAVDGSKAPTVVEIANAATLSVLDLAAAIKEAAKSGKAAEQTPAVILATEGQYTPQTLPAGATVLVVGKPYAAVSTADAGAVLDSALNELISGSASAGKAAKPTALINVSIIGDSPAAGAFAGKIKGFLSNPELLTF</sequence>
<dbReference type="SUPFAM" id="SSF47005">
    <property type="entry name" value="Peripheral subunit-binding domain of 2-oxo acid dehydrogenase complex"/>
    <property type="match status" value="1"/>
</dbReference>
<evidence type="ECO:0000313" key="4">
    <source>
        <dbReference type="Proteomes" id="UP000193922"/>
    </source>
</evidence>
<dbReference type="Gene3D" id="4.10.320.10">
    <property type="entry name" value="E3-binding domain"/>
    <property type="match status" value="1"/>
</dbReference>
<organism evidence="3 4">
    <name type="scientific">Linderina pennispora</name>
    <dbReference type="NCBI Taxonomy" id="61395"/>
    <lineage>
        <taxon>Eukaryota</taxon>
        <taxon>Fungi</taxon>
        <taxon>Fungi incertae sedis</taxon>
        <taxon>Zoopagomycota</taxon>
        <taxon>Kickxellomycotina</taxon>
        <taxon>Kickxellomycetes</taxon>
        <taxon>Kickxellales</taxon>
        <taxon>Kickxellaceae</taxon>
        <taxon>Linderina</taxon>
    </lineage>
</organism>
<dbReference type="PANTHER" id="PTHR23151:SF82">
    <property type="entry name" value="PYRUVATE DEHYDROGENASE COMPLEX PROTEIN X COMPONENT, MITOCHONDRIAL"/>
    <property type="match status" value="1"/>
</dbReference>
<dbReference type="Proteomes" id="UP000193922">
    <property type="component" value="Unassembled WGS sequence"/>
</dbReference>
<reference evidence="3 4" key="1">
    <citation type="submission" date="2016-07" db="EMBL/GenBank/DDBJ databases">
        <title>Pervasive Adenine N6-methylation of Active Genes in Fungi.</title>
        <authorList>
            <consortium name="DOE Joint Genome Institute"/>
            <person name="Mondo S.J."/>
            <person name="Dannebaum R.O."/>
            <person name="Kuo R.C."/>
            <person name="Labutti K."/>
            <person name="Haridas S."/>
            <person name="Kuo A."/>
            <person name="Salamov A."/>
            <person name="Ahrendt S.R."/>
            <person name="Lipzen A."/>
            <person name="Sullivan W."/>
            <person name="Andreopoulos W.B."/>
            <person name="Clum A."/>
            <person name="Lindquist E."/>
            <person name="Daum C."/>
            <person name="Ramamoorthy G.K."/>
            <person name="Gryganskyi A."/>
            <person name="Culley D."/>
            <person name="Magnuson J.K."/>
            <person name="James T.Y."/>
            <person name="O'Malley M.A."/>
            <person name="Stajich J.E."/>
            <person name="Spatafora J.W."/>
            <person name="Visel A."/>
            <person name="Grigoriev I.V."/>
        </authorList>
    </citation>
    <scope>NUCLEOTIDE SEQUENCE [LARGE SCALE GENOMIC DNA]</scope>
    <source>
        <strain evidence="3 4">ATCC 12442</strain>
    </source>
</reference>
<feature type="domain" description="Peripheral subunit-binding (PSBD)" evidence="2">
    <location>
        <begin position="61"/>
        <end position="99"/>
    </location>
</feature>
<dbReference type="PANTHER" id="PTHR23151">
    <property type="entry name" value="DIHYDROLIPOAMIDE ACETYL/SUCCINYL-TRANSFERASE-RELATED"/>
    <property type="match status" value="1"/>
</dbReference>
<comment type="similarity">
    <text evidence="1">Belongs to the 2-oxoacid dehydrogenase family.</text>
</comment>
<dbReference type="InterPro" id="IPR004167">
    <property type="entry name" value="PSBD"/>
</dbReference>
<keyword evidence="4" id="KW-1185">Reference proteome</keyword>
<dbReference type="GO" id="GO:0045254">
    <property type="term" value="C:pyruvate dehydrogenase complex"/>
    <property type="evidence" value="ECO:0007669"/>
    <property type="project" value="InterPro"/>
</dbReference>
<dbReference type="RefSeq" id="XP_040739149.1">
    <property type="nucleotide sequence ID" value="XM_040889013.1"/>
</dbReference>
<name>A0A1Y1VS84_9FUNG</name>
<dbReference type="EMBL" id="MCFD01000132">
    <property type="protein sequence ID" value="ORX64033.1"/>
    <property type="molecule type" value="Genomic_DNA"/>
</dbReference>
<dbReference type="AlphaFoldDB" id="A0A1Y1VS84"/>
<accession>A0A1Y1VS84</accession>
<dbReference type="Pfam" id="PF02817">
    <property type="entry name" value="E3_binding"/>
    <property type="match status" value="1"/>
</dbReference>
<comment type="caution">
    <text evidence="3">The sequence shown here is derived from an EMBL/GenBank/DDBJ whole genome shotgun (WGS) entry which is preliminary data.</text>
</comment>